<dbReference type="SUPFAM" id="SSF48208">
    <property type="entry name" value="Six-hairpin glycosidases"/>
    <property type="match status" value="1"/>
</dbReference>
<dbReference type="Pfam" id="PF14742">
    <property type="entry name" value="GDE_N_bis"/>
    <property type="match status" value="1"/>
</dbReference>
<feature type="domain" description="Putative glycogen debranching enzyme N-terminal" evidence="2">
    <location>
        <begin position="66"/>
        <end position="239"/>
    </location>
</feature>
<evidence type="ECO:0000313" key="3">
    <source>
        <dbReference type="EMBL" id="MFC5025708.1"/>
    </source>
</evidence>
<accession>A0ABV9XNC9</accession>
<feature type="compositionally biased region" description="Low complexity" evidence="1">
    <location>
        <begin position="30"/>
        <end position="39"/>
    </location>
</feature>
<feature type="compositionally biased region" description="Low complexity" evidence="1">
    <location>
        <begin position="11"/>
        <end position="22"/>
    </location>
</feature>
<feature type="region of interest" description="Disordered" evidence="1">
    <location>
        <begin position="1"/>
        <end position="51"/>
    </location>
</feature>
<name>A0ABV9XNC9_9ACTN</name>
<dbReference type="InterPro" id="IPR032856">
    <property type="entry name" value="GDE_N_bis"/>
</dbReference>
<dbReference type="Gene3D" id="1.50.10.10">
    <property type="match status" value="1"/>
</dbReference>
<sequence length="706" mass="72784">MDLTVPSHTMGHAPARTTGAPAPGAPAPGAPAWQPSAAGHGQPPGPGRAGDLPSLHHALVCVALPCLAISAEHGQLTGHGLEGVYQSGRRLLSRCRLRVFDREPLTVQGRLVGADRARFVAVVRTPTDPGPDPGVTVERSRDADGTERITLRNATGRPLRLPVEVALGTDLAPLGAVASGRPGPELRATVYGSGLRWSAPDGTQTVVTADPAPKDALASAGLLRWELELAPGTTRTIELGVHAGRAVRPAARTGGQNVMDARAEGDDPRLEKLLAGALDDLRALLVRDPAHPAGLHPAAGVPWRCGPAPAEALWAARMVLPLGTRLAVDTLRSVAGGMGSGQGPAAGRIAGPLRDAGPYLPPACTGVEATLAFPVVLAEARLWGLPEADLAELLPAAERCLHWLRATAGEDGLLDEPGPVAVRRAETQAHAHRAALLGAELLEACNRPGADDWRAWAARLRHRFREDFWLDDLTGGRPAAARTGDARTGDARTGEGRALPHLGGAAAHLLDTGLLGGGRLAEGLLDKVQTEQVARLLGGPALDSGWGLRSLGAKEAGHNPFGHRAGAVRVHETAVAVAGLAAAGYEKEASGLLRGLVDAAEAFAYRLPEMYAGEQRTADSAPVPHPAACRPAAVASAAVVQVLATLAGIRPDAPARTVALHPVRCAPLGAIRLAGLRVAGEPFAVRVSRLGLGMVEEAATGLQLGV</sequence>
<reference evidence="4" key="1">
    <citation type="journal article" date="2019" name="Int. J. Syst. Evol. Microbiol.">
        <title>The Global Catalogue of Microorganisms (GCM) 10K type strain sequencing project: providing services to taxonomists for standard genome sequencing and annotation.</title>
        <authorList>
            <consortium name="The Broad Institute Genomics Platform"/>
            <consortium name="The Broad Institute Genome Sequencing Center for Infectious Disease"/>
            <person name="Wu L."/>
            <person name="Ma J."/>
        </authorList>
    </citation>
    <scope>NUCLEOTIDE SEQUENCE [LARGE SCALE GENOMIC DNA]</scope>
    <source>
        <strain evidence="4">CGMCC 4.1648</strain>
    </source>
</reference>
<proteinExistence type="predicted"/>
<gene>
    <name evidence="3" type="ORF">ACFPM3_26625</name>
</gene>
<evidence type="ECO:0000259" key="2">
    <source>
        <dbReference type="Pfam" id="PF14742"/>
    </source>
</evidence>
<evidence type="ECO:0000313" key="4">
    <source>
        <dbReference type="Proteomes" id="UP001595829"/>
    </source>
</evidence>
<dbReference type="InterPro" id="IPR012341">
    <property type="entry name" value="6hp_glycosidase-like_sf"/>
</dbReference>
<dbReference type="RefSeq" id="WP_345688286.1">
    <property type="nucleotide sequence ID" value="NZ_BAABIT010000001.1"/>
</dbReference>
<dbReference type="EMBL" id="JBHSJD010000023">
    <property type="protein sequence ID" value="MFC5025708.1"/>
    <property type="molecule type" value="Genomic_DNA"/>
</dbReference>
<keyword evidence="4" id="KW-1185">Reference proteome</keyword>
<evidence type="ECO:0000256" key="1">
    <source>
        <dbReference type="SAM" id="MobiDB-lite"/>
    </source>
</evidence>
<comment type="caution">
    <text evidence="3">The sequence shown here is derived from an EMBL/GenBank/DDBJ whole genome shotgun (WGS) entry which is preliminary data.</text>
</comment>
<protein>
    <submittedName>
        <fullName evidence="3">Glycogen debranching N-terminal domain-containing protein</fullName>
    </submittedName>
</protein>
<organism evidence="3 4">
    <name type="scientific">Streptomyces coeruleoprunus</name>
    <dbReference type="NCBI Taxonomy" id="285563"/>
    <lineage>
        <taxon>Bacteria</taxon>
        <taxon>Bacillati</taxon>
        <taxon>Actinomycetota</taxon>
        <taxon>Actinomycetes</taxon>
        <taxon>Kitasatosporales</taxon>
        <taxon>Streptomycetaceae</taxon>
        <taxon>Streptomyces</taxon>
    </lineage>
</organism>
<dbReference type="Proteomes" id="UP001595829">
    <property type="component" value="Unassembled WGS sequence"/>
</dbReference>
<dbReference type="InterPro" id="IPR008928">
    <property type="entry name" value="6-hairpin_glycosidase_sf"/>
</dbReference>